<dbReference type="EMBL" id="VUMB01000046">
    <property type="protein sequence ID" value="MSS41696.1"/>
    <property type="molecule type" value="Genomic_DNA"/>
</dbReference>
<dbReference type="InterPro" id="IPR003439">
    <property type="entry name" value="ABC_transporter-like_ATP-bd"/>
</dbReference>
<dbReference type="SUPFAM" id="SSF52540">
    <property type="entry name" value="P-loop containing nucleoside triphosphate hydrolases"/>
    <property type="match status" value="1"/>
</dbReference>
<name>A0A844F8C3_CLOSV</name>
<dbReference type="InterPro" id="IPR003593">
    <property type="entry name" value="AAA+_ATPase"/>
</dbReference>
<accession>A0A844F8C3</accession>
<dbReference type="GO" id="GO:0005524">
    <property type="term" value="F:ATP binding"/>
    <property type="evidence" value="ECO:0007669"/>
    <property type="project" value="UniProtKB-KW"/>
</dbReference>
<evidence type="ECO:0000256" key="2">
    <source>
        <dbReference type="ARBA" id="ARBA00022448"/>
    </source>
</evidence>
<reference evidence="6 7" key="1">
    <citation type="submission" date="2019-08" db="EMBL/GenBank/DDBJ databases">
        <title>In-depth cultivation of the pig gut microbiome towards novel bacterial diversity and tailored functional studies.</title>
        <authorList>
            <person name="Wylensek D."/>
            <person name="Hitch T.C.A."/>
            <person name="Clavel T."/>
        </authorList>
    </citation>
    <scope>NUCLEOTIDE SEQUENCE [LARGE SCALE GENOMIC DNA]</scope>
    <source>
        <strain evidence="6 7">BL-389-WT-3D</strain>
    </source>
</reference>
<dbReference type="InterPro" id="IPR017911">
    <property type="entry name" value="MacB-like_ATP-bd"/>
</dbReference>
<proteinExistence type="inferred from homology"/>
<evidence type="ECO:0000259" key="5">
    <source>
        <dbReference type="PROSITE" id="PS50893"/>
    </source>
</evidence>
<dbReference type="AlphaFoldDB" id="A0A844F8C3"/>
<evidence type="ECO:0000313" key="6">
    <source>
        <dbReference type="EMBL" id="MSS41696.1"/>
    </source>
</evidence>
<dbReference type="InterPro" id="IPR017871">
    <property type="entry name" value="ABC_transporter-like_CS"/>
</dbReference>
<dbReference type="CDD" id="cd03255">
    <property type="entry name" value="ABC_MJ0796_LolCDE_FtsE"/>
    <property type="match status" value="1"/>
</dbReference>
<dbReference type="SMART" id="SM00382">
    <property type="entry name" value="AAA"/>
    <property type="match status" value="1"/>
</dbReference>
<dbReference type="GO" id="GO:0098796">
    <property type="term" value="C:membrane protein complex"/>
    <property type="evidence" value="ECO:0007669"/>
    <property type="project" value="UniProtKB-ARBA"/>
</dbReference>
<evidence type="ECO:0000313" key="7">
    <source>
        <dbReference type="Proteomes" id="UP000462363"/>
    </source>
</evidence>
<keyword evidence="4 6" id="KW-0067">ATP-binding</keyword>
<protein>
    <submittedName>
        <fullName evidence="6">ABC transporter ATP-binding protein</fullName>
    </submittedName>
</protein>
<dbReference type="PANTHER" id="PTHR42798">
    <property type="entry name" value="LIPOPROTEIN-RELEASING SYSTEM ATP-BINDING PROTEIN LOLD"/>
    <property type="match status" value="1"/>
</dbReference>
<sequence length="233" mass="26328">MEEMIKVNSLSKSFRQTDEVTKTVLDELSFSVYEEEILGIMGTSGCGKTTLLKILGLIEAPSDGDITFRGQSVVSMSGTEKSELRRTAIGFIFQDYMLLDSLSVEDNITLPLLIDDKKDIDIYEVAHRWGKIFGISNIMERYPTKLSGGEKQRVAICRALINNPDLILADEPTGNLDGEYREKVIQEIVKINREFHKTVIIVTHDPYVASFCDRVLFLEEGNVKEMPKEKMNP</sequence>
<comment type="caution">
    <text evidence="6">The sequence shown here is derived from an EMBL/GenBank/DDBJ whole genome shotgun (WGS) entry which is preliminary data.</text>
</comment>
<evidence type="ECO:0000256" key="3">
    <source>
        <dbReference type="ARBA" id="ARBA00022741"/>
    </source>
</evidence>
<feature type="domain" description="ABC transporter" evidence="5">
    <location>
        <begin position="5"/>
        <end position="231"/>
    </location>
</feature>
<dbReference type="PROSITE" id="PS50893">
    <property type="entry name" value="ABC_TRANSPORTER_2"/>
    <property type="match status" value="1"/>
</dbReference>
<dbReference type="GO" id="GO:0022857">
    <property type="term" value="F:transmembrane transporter activity"/>
    <property type="evidence" value="ECO:0007669"/>
    <property type="project" value="UniProtKB-ARBA"/>
</dbReference>
<evidence type="ECO:0000256" key="4">
    <source>
        <dbReference type="ARBA" id="ARBA00022840"/>
    </source>
</evidence>
<dbReference type="PROSITE" id="PS00211">
    <property type="entry name" value="ABC_TRANSPORTER_1"/>
    <property type="match status" value="1"/>
</dbReference>
<dbReference type="FunFam" id="3.40.50.300:FF:000032">
    <property type="entry name" value="Export ABC transporter ATP-binding protein"/>
    <property type="match status" value="1"/>
</dbReference>
<comment type="similarity">
    <text evidence="1">Belongs to the ABC transporter superfamily.</text>
</comment>
<keyword evidence="2" id="KW-0813">Transport</keyword>
<dbReference type="RefSeq" id="WP_154322942.1">
    <property type="nucleotide sequence ID" value="NZ_CAMBVY010000027.1"/>
</dbReference>
<dbReference type="Proteomes" id="UP000462363">
    <property type="component" value="Unassembled WGS sequence"/>
</dbReference>
<evidence type="ECO:0000256" key="1">
    <source>
        <dbReference type="ARBA" id="ARBA00005417"/>
    </source>
</evidence>
<organism evidence="6 7">
    <name type="scientific">Clostridium scindens (strain JCM 10418 / VPI 12708)</name>
    <dbReference type="NCBI Taxonomy" id="29347"/>
    <lineage>
        <taxon>Bacteria</taxon>
        <taxon>Bacillati</taxon>
        <taxon>Bacillota</taxon>
        <taxon>Clostridia</taxon>
        <taxon>Lachnospirales</taxon>
        <taxon>Lachnospiraceae</taxon>
    </lineage>
</organism>
<keyword evidence="3" id="KW-0547">Nucleotide-binding</keyword>
<dbReference type="InterPro" id="IPR027417">
    <property type="entry name" value="P-loop_NTPase"/>
</dbReference>
<gene>
    <name evidence="6" type="ORF">FYJ37_15510</name>
</gene>
<dbReference type="GO" id="GO:0016887">
    <property type="term" value="F:ATP hydrolysis activity"/>
    <property type="evidence" value="ECO:0007669"/>
    <property type="project" value="InterPro"/>
</dbReference>
<dbReference type="Pfam" id="PF00005">
    <property type="entry name" value="ABC_tran"/>
    <property type="match status" value="1"/>
</dbReference>
<dbReference type="Gene3D" id="3.40.50.300">
    <property type="entry name" value="P-loop containing nucleotide triphosphate hydrolases"/>
    <property type="match status" value="1"/>
</dbReference>
<dbReference type="PANTHER" id="PTHR42798:SF7">
    <property type="entry name" value="ALPHA-D-RIBOSE 1-METHYLPHOSPHONATE 5-TRIPHOSPHATE SYNTHASE SUBUNIT PHNL"/>
    <property type="match status" value="1"/>
</dbReference>